<keyword evidence="3" id="KW-1185">Reference proteome</keyword>
<reference evidence="2 3" key="1">
    <citation type="submission" date="2023-12" db="EMBL/GenBank/DDBJ databases">
        <authorList>
            <person name="Easwaran N."/>
            <person name="Lazarus H.P.S."/>
        </authorList>
    </citation>
    <scope>NUCLEOTIDE SEQUENCE [LARGE SCALE GENOMIC DNA]</scope>
    <source>
        <strain evidence="2 3">VIT-2023</strain>
    </source>
</reference>
<feature type="transmembrane region" description="Helical" evidence="1">
    <location>
        <begin position="35"/>
        <end position="54"/>
    </location>
</feature>
<evidence type="ECO:0000313" key="3">
    <source>
        <dbReference type="Proteomes" id="UP001387110"/>
    </source>
</evidence>
<keyword evidence="1" id="KW-0812">Transmembrane</keyword>
<dbReference type="RefSeq" id="WP_158581864.1">
    <property type="nucleotide sequence ID" value="NZ_JBAWKY010000003.1"/>
</dbReference>
<dbReference type="EMBL" id="JBAWKY010000003">
    <property type="protein sequence ID" value="MEI4463246.1"/>
    <property type="molecule type" value="Genomic_DNA"/>
</dbReference>
<keyword evidence="1" id="KW-0472">Membrane</keyword>
<sequence length="57" mass="6596">MIWFGVIFLCVLLVNLTLEKLIMNRTMTGSWFVRNLLICLGITLLLFGIERYVISGF</sequence>
<protein>
    <submittedName>
        <fullName evidence="2">Uncharacterized protein</fullName>
    </submittedName>
</protein>
<evidence type="ECO:0000313" key="2">
    <source>
        <dbReference type="EMBL" id="MEI4463246.1"/>
    </source>
</evidence>
<keyword evidence="1" id="KW-1133">Transmembrane helix</keyword>
<organism evidence="2 3">
    <name type="scientific">Exiguobacterium indicum</name>
    <dbReference type="NCBI Taxonomy" id="296995"/>
    <lineage>
        <taxon>Bacteria</taxon>
        <taxon>Bacillati</taxon>
        <taxon>Bacillota</taxon>
        <taxon>Bacilli</taxon>
        <taxon>Bacillales</taxon>
        <taxon>Bacillales Family XII. Incertae Sedis</taxon>
        <taxon>Exiguobacterium</taxon>
    </lineage>
</organism>
<gene>
    <name evidence="2" type="ORF">SZL87_12460</name>
</gene>
<comment type="caution">
    <text evidence="2">The sequence shown here is derived from an EMBL/GenBank/DDBJ whole genome shotgun (WGS) entry which is preliminary data.</text>
</comment>
<dbReference type="Proteomes" id="UP001387110">
    <property type="component" value="Unassembled WGS sequence"/>
</dbReference>
<proteinExistence type="predicted"/>
<name>A0ABU8EJY5_9BACL</name>
<evidence type="ECO:0000256" key="1">
    <source>
        <dbReference type="SAM" id="Phobius"/>
    </source>
</evidence>
<accession>A0ABU8EJY5</accession>